<keyword evidence="3" id="KW-1185">Reference proteome</keyword>
<comment type="caution">
    <text evidence="2">The sequence shown here is derived from an EMBL/GenBank/DDBJ whole genome shotgun (WGS) entry which is preliminary data.</text>
</comment>
<feature type="transmembrane region" description="Helical" evidence="1">
    <location>
        <begin position="75"/>
        <end position="98"/>
    </location>
</feature>
<dbReference type="Pfam" id="PF00499">
    <property type="entry name" value="Oxidored_q3"/>
    <property type="match status" value="1"/>
</dbReference>
<evidence type="ECO:0000313" key="3">
    <source>
        <dbReference type="Proteomes" id="UP000070565"/>
    </source>
</evidence>
<keyword evidence="1" id="KW-1133">Transmembrane helix</keyword>
<keyword evidence="1" id="KW-0812">Transmembrane</keyword>
<dbReference type="EMBL" id="LHXZ01000005">
    <property type="protein sequence ID" value="KXB03711.1"/>
    <property type="molecule type" value="Genomic_DNA"/>
</dbReference>
<dbReference type="AlphaFoldDB" id="A0A133VB81"/>
<gene>
    <name evidence="2" type="ORF">AKJ45_00750</name>
</gene>
<evidence type="ECO:0000313" key="2">
    <source>
        <dbReference type="EMBL" id="KXB03711.1"/>
    </source>
</evidence>
<dbReference type="Proteomes" id="UP000070565">
    <property type="component" value="Unassembled WGS sequence"/>
</dbReference>
<dbReference type="GO" id="GO:0008137">
    <property type="term" value="F:NADH dehydrogenase (ubiquinone) activity"/>
    <property type="evidence" value="ECO:0007669"/>
    <property type="project" value="InterPro"/>
</dbReference>
<dbReference type="InterPro" id="IPR042106">
    <property type="entry name" value="Nuo/plastoQ_OxRdtase_6_NuoJ"/>
</dbReference>
<name>A0A133VB81_9EURY</name>
<sequence>MVVFSILAVFHPSLVYGAISLGFLGMVNAGLFILLGFTFVGLFHLLVYVGAAVVFILFVVTMFRVVPTVEFRAKSLAVIIASLLAFSLALVFWSYSGVPVNPQSFSLQDLSNMFVENYWFPLLVTALALVTTLIEGITLARREIE</sequence>
<feature type="transmembrane region" description="Helical" evidence="1">
    <location>
        <begin position="118"/>
        <end position="140"/>
    </location>
</feature>
<proteinExistence type="predicted"/>
<protein>
    <recommendedName>
        <fullName evidence="4">NADH-quinone oxidoreductase subunit J</fullName>
    </recommendedName>
</protein>
<dbReference type="InterPro" id="IPR001457">
    <property type="entry name" value="NADH_UbQ/plastoQ_OxRdtase_su6"/>
</dbReference>
<organism evidence="2 3">
    <name type="scientific">candidate division MSBL1 archaeon SCGC-AAA261F19</name>
    <dbReference type="NCBI Taxonomy" id="1698275"/>
    <lineage>
        <taxon>Archaea</taxon>
        <taxon>Methanobacteriati</taxon>
        <taxon>Methanobacteriota</taxon>
        <taxon>candidate division MSBL1</taxon>
    </lineage>
</organism>
<reference evidence="2 3" key="1">
    <citation type="journal article" date="2016" name="Sci. Rep.">
        <title>Metabolic traits of an uncultured archaeal lineage -MSBL1- from brine pools of the Red Sea.</title>
        <authorList>
            <person name="Mwirichia R."/>
            <person name="Alam I."/>
            <person name="Rashid M."/>
            <person name="Vinu M."/>
            <person name="Ba-Alawi W."/>
            <person name="Anthony Kamau A."/>
            <person name="Kamanda Ngugi D."/>
            <person name="Goker M."/>
            <person name="Klenk H.P."/>
            <person name="Bajic V."/>
            <person name="Stingl U."/>
        </authorList>
    </citation>
    <scope>NUCLEOTIDE SEQUENCE [LARGE SCALE GENOMIC DNA]</scope>
    <source>
        <strain evidence="2">SCGC-AAA261F19</strain>
    </source>
</reference>
<dbReference type="PANTHER" id="PTHR33269">
    <property type="entry name" value="NADH-UBIQUINONE OXIDOREDUCTASE CHAIN 6"/>
    <property type="match status" value="1"/>
</dbReference>
<evidence type="ECO:0000256" key="1">
    <source>
        <dbReference type="SAM" id="Phobius"/>
    </source>
</evidence>
<accession>A0A133VB81</accession>
<dbReference type="PANTHER" id="PTHR33269:SF17">
    <property type="entry name" value="NADH-UBIQUINONE OXIDOREDUCTASE CHAIN 6"/>
    <property type="match status" value="1"/>
</dbReference>
<evidence type="ECO:0008006" key="4">
    <source>
        <dbReference type="Google" id="ProtNLM"/>
    </source>
</evidence>
<feature type="transmembrane region" description="Helical" evidence="1">
    <location>
        <begin position="33"/>
        <end position="63"/>
    </location>
</feature>
<keyword evidence="1" id="KW-0472">Membrane</keyword>
<dbReference type="Gene3D" id="1.20.120.1200">
    <property type="entry name" value="NADH-ubiquinone/plastoquinone oxidoreductase chain 6, subunit NuoJ"/>
    <property type="match status" value="1"/>
</dbReference>